<dbReference type="PANTHER" id="PTHR30136:SF35">
    <property type="entry name" value="HTH-TYPE TRANSCRIPTIONAL REGULATOR RV1719"/>
    <property type="match status" value="1"/>
</dbReference>
<dbReference type="GO" id="GO:0003700">
    <property type="term" value="F:DNA-binding transcription factor activity"/>
    <property type="evidence" value="ECO:0007669"/>
    <property type="project" value="TreeGrafter"/>
</dbReference>
<protein>
    <submittedName>
        <fullName evidence="6">IclR family transcriptional regulator</fullName>
    </submittedName>
</protein>
<feature type="domain" description="IclR-ED" evidence="5">
    <location>
        <begin position="69"/>
        <end position="251"/>
    </location>
</feature>
<evidence type="ECO:0000256" key="2">
    <source>
        <dbReference type="ARBA" id="ARBA00023125"/>
    </source>
</evidence>
<keyword evidence="1" id="KW-0805">Transcription regulation</keyword>
<dbReference type="GO" id="GO:0045892">
    <property type="term" value="P:negative regulation of DNA-templated transcription"/>
    <property type="evidence" value="ECO:0007669"/>
    <property type="project" value="TreeGrafter"/>
</dbReference>
<dbReference type="SUPFAM" id="SSF46785">
    <property type="entry name" value="Winged helix' DNA-binding domain"/>
    <property type="match status" value="1"/>
</dbReference>
<dbReference type="InterPro" id="IPR050707">
    <property type="entry name" value="HTH_MetabolicPath_Reg"/>
</dbReference>
<dbReference type="PANTHER" id="PTHR30136">
    <property type="entry name" value="HELIX-TURN-HELIX TRANSCRIPTIONAL REGULATOR, ICLR FAMILY"/>
    <property type="match status" value="1"/>
</dbReference>
<reference evidence="6 7" key="1">
    <citation type="submission" date="2018-05" db="EMBL/GenBank/DDBJ databases">
        <authorList>
            <person name="Goeker M."/>
            <person name="Huntemann M."/>
            <person name="Clum A."/>
            <person name="Pillay M."/>
            <person name="Palaniappan K."/>
            <person name="Varghese N."/>
            <person name="Mikhailova N."/>
            <person name="Stamatis D."/>
            <person name="Reddy T."/>
            <person name="Daum C."/>
            <person name="Shapiro N."/>
            <person name="Ivanova N."/>
            <person name="Kyrpides N."/>
            <person name="Woyke T."/>
        </authorList>
    </citation>
    <scope>NUCLEOTIDE SEQUENCE [LARGE SCALE GENOMIC DNA]</scope>
    <source>
        <strain evidence="6 7">DSM 26524</strain>
    </source>
</reference>
<dbReference type="Gene3D" id="1.10.10.10">
    <property type="entry name" value="Winged helix-like DNA-binding domain superfamily/Winged helix DNA-binding domain"/>
    <property type="match status" value="1"/>
</dbReference>
<dbReference type="AlphaFoldDB" id="A0AB73SXR2"/>
<proteinExistence type="predicted"/>
<keyword evidence="2" id="KW-0238">DNA-binding</keyword>
<name>A0AB73SXR2_9FIRM</name>
<dbReference type="Proteomes" id="UP000245412">
    <property type="component" value="Unassembled WGS sequence"/>
</dbReference>
<evidence type="ECO:0000259" key="4">
    <source>
        <dbReference type="PROSITE" id="PS51077"/>
    </source>
</evidence>
<dbReference type="InterPro" id="IPR036390">
    <property type="entry name" value="WH_DNA-bd_sf"/>
</dbReference>
<dbReference type="SMART" id="SM00346">
    <property type="entry name" value="HTH_ICLR"/>
    <property type="match status" value="1"/>
</dbReference>
<keyword evidence="3" id="KW-0804">Transcription</keyword>
<gene>
    <name evidence="6" type="ORF">C7383_12228</name>
</gene>
<dbReference type="Pfam" id="PF01614">
    <property type="entry name" value="IclR_C"/>
    <property type="match status" value="1"/>
</dbReference>
<dbReference type="InterPro" id="IPR036388">
    <property type="entry name" value="WH-like_DNA-bd_sf"/>
</dbReference>
<evidence type="ECO:0000313" key="6">
    <source>
        <dbReference type="EMBL" id="PWJ72114.1"/>
    </source>
</evidence>
<dbReference type="PROSITE" id="PS51078">
    <property type="entry name" value="ICLR_ED"/>
    <property type="match status" value="1"/>
</dbReference>
<comment type="caution">
    <text evidence="6">The sequence shown here is derived from an EMBL/GenBank/DDBJ whole genome shotgun (WGS) entry which is preliminary data.</text>
</comment>
<evidence type="ECO:0000313" key="7">
    <source>
        <dbReference type="Proteomes" id="UP000245412"/>
    </source>
</evidence>
<feature type="domain" description="HTH iclR-type" evidence="4">
    <location>
        <begin position="6"/>
        <end position="68"/>
    </location>
</feature>
<dbReference type="EMBL" id="QGGY01000022">
    <property type="protein sequence ID" value="PWJ72114.1"/>
    <property type="molecule type" value="Genomic_DNA"/>
</dbReference>
<dbReference type="SUPFAM" id="SSF55781">
    <property type="entry name" value="GAF domain-like"/>
    <property type="match status" value="1"/>
</dbReference>
<dbReference type="PROSITE" id="PS51077">
    <property type="entry name" value="HTH_ICLR"/>
    <property type="match status" value="1"/>
</dbReference>
<dbReference type="InterPro" id="IPR014757">
    <property type="entry name" value="Tscrpt_reg_IclR_C"/>
</dbReference>
<keyword evidence="7" id="KW-1185">Reference proteome</keyword>
<sequence length="254" mass="28875">MEPKNHRLLQCSLEIMKYISEQPKGVSFKEICTITDLPKSSVHNLVQTMCNMDFLQKKENYNEYRIGLKCFEVGNSYLSTNPFYSIAKEIVENVSARCNQTSHFGILDGHDTIYLYKFDSNQPLRIASHTGKRIPAHATALGKALLSGFTKAELLELYRDYPLQPMTEYTITSLDELCAQVEEVRRTQAAYESEESSPYVRCIAVPIHNRMGKVIAAVSVSFPIYQTDINPGAYRDILFEAKKQLEAPLMTLDI</sequence>
<dbReference type="Gene3D" id="3.30.450.40">
    <property type="match status" value="1"/>
</dbReference>
<dbReference type="InterPro" id="IPR005471">
    <property type="entry name" value="Tscrpt_reg_IclR_N"/>
</dbReference>
<organism evidence="6 7">
    <name type="scientific">Murimonas intestini</name>
    <dbReference type="NCBI Taxonomy" id="1337051"/>
    <lineage>
        <taxon>Bacteria</taxon>
        <taxon>Bacillati</taxon>
        <taxon>Bacillota</taxon>
        <taxon>Clostridia</taxon>
        <taxon>Lachnospirales</taxon>
        <taxon>Lachnospiraceae</taxon>
        <taxon>Murimonas</taxon>
    </lineage>
</organism>
<accession>A0AB73SXR2</accession>
<dbReference type="RefSeq" id="WP_109748741.1">
    <property type="nucleotide sequence ID" value="NZ_CABJAT010000004.1"/>
</dbReference>
<evidence type="ECO:0000256" key="1">
    <source>
        <dbReference type="ARBA" id="ARBA00023015"/>
    </source>
</evidence>
<dbReference type="Pfam" id="PF09339">
    <property type="entry name" value="HTH_IclR"/>
    <property type="match status" value="1"/>
</dbReference>
<dbReference type="InterPro" id="IPR029016">
    <property type="entry name" value="GAF-like_dom_sf"/>
</dbReference>
<dbReference type="GO" id="GO:0003677">
    <property type="term" value="F:DNA binding"/>
    <property type="evidence" value="ECO:0007669"/>
    <property type="project" value="UniProtKB-KW"/>
</dbReference>
<evidence type="ECO:0000256" key="3">
    <source>
        <dbReference type="ARBA" id="ARBA00023163"/>
    </source>
</evidence>
<evidence type="ECO:0000259" key="5">
    <source>
        <dbReference type="PROSITE" id="PS51078"/>
    </source>
</evidence>